<dbReference type="EMBL" id="JABKKF010000008">
    <property type="protein sequence ID" value="NPD92507.1"/>
    <property type="molecule type" value="Genomic_DNA"/>
</dbReference>
<proteinExistence type="predicted"/>
<name>A0ABX2APN3_9BACT</name>
<protein>
    <recommendedName>
        <fullName evidence="4">Fimbrial subunit protein C-terminal domain-containing protein</fullName>
    </recommendedName>
</protein>
<evidence type="ECO:0000313" key="2">
    <source>
        <dbReference type="EMBL" id="NPD92507.1"/>
    </source>
</evidence>
<gene>
    <name evidence="2" type="ORF">HPS56_09165</name>
</gene>
<feature type="region of interest" description="Disordered" evidence="1">
    <location>
        <begin position="498"/>
        <end position="519"/>
    </location>
</feature>
<organism evidence="2 3">
    <name type="scientific">Xylanibacter muris</name>
    <dbReference type="NCBI Taxonomy" id="2736290"/>
    <lineage>
        <taxon>Bacteria</taxon>
        <taxon>Pseudomonadati</taxon>
        <taxon>Bacteroidota</taxon>
        <taxon>Bacteroidia</taxon>
        <taxon>Bacteroidales</taxon>
        <taxon>Prevotellaceae</taxon>
        <taxon>Xylanibacter</taxon>
    </lineage>
</organism>
<dbReference type="PROSITE" id="PS51257">
    <property type="entry name" value="PROKAR_LIPOPROTEIN"/>
    <property type="match status" value="1"/>
</dbReference>
<reference evidence="2 3" key="1">
    <citation type="submission" date="2020-05" db="EMBL/GenBank/DDBJ databases">
        <title>Distinct polysaccharide utilization as determinants for interspecies competition between intestinal Prevotella spp.</title>
        <authorList>
            <person name="Galvez E.J.C."/>
            <person name="Iljazovic A."/>
            <person name="Strowig T."/>
        </authorList>
    </citation>
    <scope>NUCLEOTIDE SEQUENCE [LARGE SCALE GENOMIC DNA]</scope>
    <source>
        <strain evidence="2 3">PMUR</strain>
    </source>
</reference>
<dbReference type="RefSeq" id="WP_285822090.1">
    <property type="nucleotide sequence ID" value="NZ_CASGMU010000008.1"/>
</dbReference>
<evidence type="ECO:0008006" key="4">
    <source>
        <dbReference type="Google" id="ProtNLM"/>
    </source>
</evidence>
<dbReference type="Proteomes" id="UP000714420">
    <property type="component" value="Unassembled WGS sequence"/>
</dbReference>
<keyword evidence="3" id="KW-1185">Reference proteome</keyword>
<evidence type="ECO:0000313" key="3">
    <source>
        <dbReference type="Proteomes" id="UP000714420"/>
    </source>
</evidence>
<sequence>MMKTKGSKYTDMLKVINWKSFPALLTVLVITVSCSQAYPGLSYDNGDEITNTETYDKTPIMVFVNEQNFFSISSTRSSGTGAFMEYNEGDKRKYNNSIFYIYAFRTEADKHGGPFKGKSPDLRKSFFALGHDKDKNNESCLVDGPDYDFGMPTRPNTDGVGALEPFLEGNSEILGEDNAIYYSAMYEETGYNFFAYFIDNLDKRGDGCVPHREKDMIWYDLTIDGTQDIMCGYAPRLTKKRLDEEYKNANIKNQKDREKIELIGGYSTFAAHRGIYPIVKMNHRLSQFRFRAFPGEPAADSILITAVKMKGWDRGRLVVATTNSDTASIGFAPYTDGRKADLLLRDSLVFNEDGTPDECPPLGSSVWYDYEEYKKFKEENTVNMGYMTDRWKNEWKNVSWDRRDHIDVGGSLMLFPDSIYEVTLEYKQLLRNGRIQNLSAVYKLTAEQGASANPSGYIRDENTGRWMFKAGKYYTMNIAVYGLQPIIVEADIDVWNPGDEIPIEPDDPNYNDNTGVSTE</sequence>
<feature type="compositionally biased region" description="Polar residues" evidence="1">
    <location>
        <begin position="510"/>
        <end position="519"/>
    </location>
</feature>
<accession>A0ABX2APN3</accession>
<comment type="caution">
    <text evidence="2">The sequence shown here is derived from an EMBL/GenBank/DDBJ whole genome shotgun (WGS) entry which is preliminary data.</text>
</comment>
<evidence type="ECO:0000256" key="1">
    <source>
        <dbReference type="SAM" id="MobiDB-lite"/>
    </source>
</evidence>